<reference evidence="2" key="2">
    <citation type="submission" date="2015-01" db="EMBL/GenBank/DDBJ databases">
        <title>Evolutionary Origins and Diversification of the Mycorrhizal Mutualists.</title>
        <authorList>
            <consortium name="DOE Joint Genome Institute"/>
            <consortium name="Mycorrhizal Genomics Consortium"/>
            <person name="Kohler A."/>
            <person name="Kuo A."/>
            <person name="Nagy L.G."/>
            <person name="Floudas D."/>
            <person name="Copeland A."/>
            <person name="Barry K.W."/>
            <person name="Cichocki N."/>
            <person name="Veneault-Fourrey C."/>
            <person name="LaButti K."/>
            <person name="Lindquist E.A."/>
            <person name="Lipzen A."/>
            <person name="Lundell T."/>
            <person name="Morin E."/>
            <person name="Murat C."/>
            <person name="Riley R."/>
            <person name="Ohm R."/>
            <person name="Sun H."/>
            <person name="Tunlid A."/>
            <person name="Henrissat B."/>
            <person name="Grigoriev I.V."/>
            <person name="Hibbett D.S."/>
            <person name="Martin F."/>
        </authorList>
    </citation>
    <scope>NUCLEOTIDE SEQUENCE [LARGE SCALE GENOMIC DNA]</scope>
    <source>
        <strain evidence="2">MUT 4182</strain>
    </source>
</reference>
<dbReference type="OrthoDB" id="3259422at2759"/>
<reference evidence="1 2" key="1">
    <citation type="submission" date="2014-04" db="EMBL/GenBank/DDBJ databases">
        <authorList>
            <consortium name="DOE Joint Genome Institute"/>
            <person name="Kuo A."/>
            <person name="Girlanda M."/>
            <person name="Perotto S."/>
            <person name="Kohler A."/>
            <person name="Nagy L.G."/>
            <person name="Floudas D."/>
            <person name="Copeland A."/>
            <person name="Barry K.W."/>
            <person name="Cichocki N."/>
            <person name="Veneault-Fourrey C."/>
            <person name="LaButti K."/>
            <person name="Lindquist E.A."/>
            <person name="Lipzen A."/>
            <person name="Lundell T."/>
            <person name="Morin E."/>
            <person name="Murat C."/>
            <person name="Sun H."/>
            <person name="Tunlid A."/>
            <person name="Henrissat B."/>
            <person name="Grigoriev I.V."/>
            <person name="Hibbett D.S."/>
            <person name="Martin F."/>
            <person name="Nordberg H.P."/>
            <person name="Cantor M.N."/>
            <person name="Hua S.X."/>
        </authorList>
    </citation>
    <scope>NUCLEOTIDE SEQUENCE [LARGE SCALE GENOMIC DNA]</scope>
    <source>
        <strain evidence="1 2">MUT 4182</strain>
    </source>
</reference>
<organism evidence="1 2">
    <name type="scientific">Tulasnella calospora MUT 4182</name>
    <dbReference type="NCBI Taxonomy" id="1051891"/>
    <lineage>
        <taxon>Eukaryota</taxon>
        <taxon>Fungi</taxon>
        <taxon>Dikarya</taxon>
        <taxon>Basidiomycota</taxon>
        <taxon>Agaricomycotina</taxon>
        <taxon>Agaricomycetes</taxon>
        <taxon>Cantharellales</taxon>
        <taxon>Tulasnellaceae</taxon>
        <taxon>Tulasnella</taxon>
    </lineage>
</organism>
<evidence type="ECO:0000313" key="1">
    <source>
        <dbReference type="EMBL" id="KIO16725.1"/>
    </source>
</evidence>
<evidence type="ECO:0000313" key="2">
    <source>
        <dbReference type="Proteomes" id="UP000054248"/>
    </source>
</evidence>
<dbReference type="AlphaFoldDB" id="A0A0C3PQA8"/>
<dbReference type="HOGENOM" id="CLU_1897727_0_0_1"/>
<keyword evidence="2" id="KW-1185">Reference proteome</keyword>
<proteinExistence type="predicted"/>
<dbReference type="Proteomes" id="UP000054248">
    <property type="component" value="Unassembled WGS sequence"/>
</dbReference>
<name>A0A0C3PQA8_9AGAM</name>
<accession>A0A0C3PQA8</accession>
<dbReference type="EMBL" id="KN823495">
    <property type="protein sequence ID" value="KIO16725.1"/>
    <property type="molecule type" value="Genomic_DNA"/>
</dbReference>
<gene>
    <name evidence="1" type="ORF">M407DRAFT_33620</name>
</gene>
<sequence>MRDLELDIRHPMIRKENQEELRAYRYRYVRTIVHKLDAPISYMCREELRKSLAETLRYIREFAAAQEPGHPENKFTLDLFRLVGVALQDEGHRYQTQEFEEEYVRFDAWVNMGGCAKSPGRLNRDPQLCWCPYT</sequence>
<protein>
    <submittedName>
        <fullName evidence="1">Uncharacterized protein</fullName>
    </submittedName>
</protein>